<dbReference type="Gene3D" id="1.10.225.10">
    <property type="entry name" value="Saposin-like"/>
    <property type="match status" value="3"/>
</dbReference>
<feature type="chain" id="PRO_5041660441" description="Pulmonary surfactant-associated protein B" evidence="13">
    <location>
        <begin position="22"/>
        <end position="318"/>
    </location>
</feature>
<comment type="subunit">
    <text evidence="2">Homodimer; disulfide-linked.</text>
</comment>
<evidence type="ECO:0000313" key="15">
    <source>
        <dbReference type="EMBL" id="KAK2845780.1"/>
    </source>
</evidence>
<dbReference type="GO" id="GO:0016020">
    <property type="term" value="C:membrane"/>
    <property type="evidence" value="ECO:0007669"/>
    <property type="project" value="GOC"/>
</dbReference>
<keyword evidence="4" id="KW-0964">Secreted</keyword>
<dbReference type="EMBL" id="JAVHJS010000010">
    <property type="protein sequence ID" value="KAK2845780.1"/>
    <property type="molecule type" value="Genomic_DNA"/>
</dbReference>
<evidence type="ECO:0000256" key="9">
    <source>
        <dbReference type="ARBA" id="ARBA00023180"/>
    </source>
</evidence>
<name>A0AA88SWW3_TACVA</name>
<evidence type="ECO:0000256" key="7">
    <source>
        <dbReference type="ARBA" id="ARBA00022737"/>
    </source>
</evidence>
<evidence type="ECO:0000256" key="5">
    <source>
        <dbReference type="ARBA" id="ARBA00022713"/>
    </source>
</evidence>
<keyword evidence="8" id="KW-1015">Disulfide bond</keyword>
<comment type="subcellular location">
    <subcellularLocation>
        <location evidence="1">Secreted</location>
        <location evidence="1">Extracellular space</location>
        <location evidence="1">Surface film</location>
    </subcellularLocation>
</comment>
<keyword evidence="7" id="KW-0677">Repeat</keyword>
<evidence type="ECO:0000256" key="10">
    <source>
        <dbReference type="ARBA" id="ARBA00037221"/>
    </source>
</evidence>
<keyword evidence="6 13" id="KW-0732">Signal</keyword>
<dbReference type="GO" id="GO:0005576">
    <property type="term" value="C:extracellular region"/>
    <property type="evidence" value="ECO:0007669"/>
    <property type="project" value="UniProtKB-SubCell"/>
</dbReference>
<dbReference type="PRINTS" id="PR01797">
    <property type="entry name" value="SAPOSIN"/>
</dbReference>
<evidence type="ECO:0000259" key="14">
    <source>
        <dbReference type="PROSITE" id="PS50015"/>
    </source>
</evidence>
<evidence type="ECO:0000256" key="3">
    <source>
        <dbReference type="ARBA" id="ARBA00022439"/>
    </source>
</evidence>
<evidence type="ECO:0000256" key="6">
    <source>
        <dbReference type="ARBA" id="ARBA00022729"/>
    </source>
</evidence>
<dbReference type="InterPro" id="IPR011001">
    <property type="entry name" value="Saposin-like"/>
</dbReference>
<dbReference type="InterPro" id="IPR007856">
    <property type="entry name" value="SapB_1"/>
</dbReference>
<dbReference type="GO" id="GO:0005764">
    <property type="term" value="C:lysosome"/>
    <property type="evidence" value="ECO:0007669"/>
    <property type="project" value="InterPro"/>
</dbReference>
<comment type="caution">
    <text evidence="15">The sequence shown here is derived from an EMBL/GenBank/DDBJ whole genome shotgun (WGS) entry which is preliminary data.</text>
</comment>
<feature type="domain" description="Saposin B-type" evidence="14">
    <location>
        <begin position="150"/>
        <end position="231"/>
    </location>
</feature>
<protein>
    <recommendedName>
        <fullName evidence="11">Pulmonary surfactant-associated protein B</fullName>
    </recommendedName>
    <alternativeName>
        <fullName evidence="12">Pulmonary surfactant-associated proteolipid SPL(Phe)</fullName>
    </alternativeName>
</protein>
<dbReference type="AlphaFoldDB" id="A0AA88SWW3"/>
<evidence type="ECO:0000256" key="8">
    <source>
        <dbReference type="ARBA" id="ARBA00023157"/>
    </source>
</evidence>
<dbReference type="PANTHER" id="PTHR11480:SF99">
    <property type="entry name" value="SURFACTANT PROTEIN BB"/>
    <property type="match status" value="1"/>
</dbReference>
<dbReference type="SMART" id="SM00741">
    <property type="entry name" value="SapB"/>
    <property type="match status" value="3"/>
</dbReference>
<keyword evidence="16" id="KW-1185">Reference proteome</keyword>
<feature type="signal peptide" evidence="13">
    <location>
        <begin position="1"/>
        <end position="21"/>
    </location>
</feature>
<proteinExistence type="predicted"/>
<evidence type="ECO:0000256" key="1">
    <source>
        <dbReference type="ARBA" id="ARBA00004364"/>
    </source>
</evidence>
<sequence>MSTAPAGCLFILAFVLASGHGRIIGPYSPNLKTSSLSMTKNMCSDCVTIMELFSDMLSHPETQDMIQETFFDICRRLPQGRVISDCLDFVRKYLPLVVQRFVAFTAHKEGEICTMLGLCAVQPEHRAPELLNVGLQEVQLSRGTSQEFQVSPQCTFCLFLIKKLEDMLPKERTEETVVKLLEKICDHLPEHYKDQCNNILENYGKQIIDFLLTSATPHTICMFLHLCLVQDTPALEPALPSHCKTCKILMILTQIHLDQNATEIQTASLLWKTCHRHPNALPGCEPFIQSHVTKLVNIVSKQEEAVNACQMFFCAGEE</sequence>
<dbReference type="GO" id="GO:0006665">
    <property type="term" value="P:sphingolipid metabolic process"/>
    <property type="evidence" value="ECO:0007669"/>
    <property type="project" value="InterPro"/>
</dbReference>
<dbReference type="FunFam" id="1.10.225.10:FF:000008">
    <property type="entry name" value="Pulmonary surfactant-associated protein B"/>
    <property type="match status" value="1"/>
</dbReference>
<gene>
    <name evidence="15" type="ORF">Q7C36_010634</name>
</gene>
<feature type="domain" description="Saposin B-type" evidence="14">
    <location>
        <begin position="39"/>
        <end position="123"/>
    </location>
</feature>
<dbReference type="Pfam" id="PF05184">
    <property type="entry name" value="SapB_1"/>
    <property type="match status" value="1"/>
</dbReference>
<keyword evidence="9" id="KW-0325">Glycoprotein</keyword>
<evidence type="ECO:0000256" key="12">
    <source>
        <dbReference type="ARBA" id="ARBA00041785"/>
    </source>
</evidence>
<dbReference type="InterPro" id="IPR008138">
    <property type="entry name" value="SapB_2"/>
</dbReference>
<reference evidence="15" key="1">
    <citation type="submission" date="2023-08" db="EMBL/GenBank/DDBJ databases">
        <title>Pelteobagrus vachellii genome.</title>
        <authorList>
            <person name="Liu H."/>
        </authorList>
    </citation>
    <scope>NUCLEOTIDE SEQUENCE</scope>
    <source>
        <strain evidence="15">PRFRI_2022a</strain>
        <tissue evidence="15">Muscle</tissue>
    </source>
</reference>
<keyword evidence="3" id="KW-0767">Surface film</keyword>
<dbReference type="SUPFAM" id="SSF47862">
    <property type="entry name" value="Saposin"/>
    <property type="match status" value="3"/>
</dbReference>
<accession>A0AA88SWW3</accession>
<keyword evidence="5" id="KW-0305">Gaseous exchange</keyword>
<organism evidence="15 16">
    <name type="scientific">Tachysurus vachellii</name>
    <name type="common">Darkbarbel catfish</name>
    <name type="synonym">Pelteobagrus vachellii</name>
    <dbReference type="NCBI Taxonomy" id="175792"/>
    <lineage>
        <taxon>Eukaryota</taxon>
        <taxon>Metazoa</taxon>
        <taxon>Chordata</taxon>
        <taxon>Craniata</taxon>
        <taxon>Vertebrata</taxon>
        <taxon>Euteleostomi</taxon>
        <taxon>Actinopterygii</taxon>
        <taxon>Neopterygii</taxon>
        <taxon>Teleostei</taxon>
        <taxon>Ostariophysi</taxon>
        <taxon>Siluriformes</taxon>
        <taxon>Bagridae</taxon>
        <taxon>Tachysurus</taxon>
    </lineage>
</organism>
<dbReference type="InterPro" id="IPR008373">
    <property type="entry name" value="Saposin"/>
</dbReference>
<evidence type="ECO:0000256" key="11">
    <source>
        <dbReference type="ARBA" id="ARBA00041094"/>
    </source>
</evidence>
<dbReference type="PANTHER" id="PTHR11480">
    <property type="entry name" value="SAPOSIN-RELATED"/>
    <property type="match status" value="1"/>
</dbReference>
<dbReference type="InterPro" id="IPR008139">
    <property type="entry name" value="SaposinB_dom"/>
</dbReference>
<dbReference type="PROSITE" id="PS50015">
    <property type="entry name" value="SAP_B"/>
    <property type="match status" value="2"/>
</dbReference>
<evidence type="ECO:0000313" key="16">
    <source>
        <dbReference type="Proteomes" id="UP001187315"/>
    </source>
</evidence>
<comment type="function">
    <text evidence="10">Pulmonary surfactant-associated proteins promote alveolar stability by lowering the surface tension at the air-liquid interface in the peripheral air spaces. SP-B increases the collapse pressure of palmitic acid to nearly 70 millinewtons per meter.</text>
</comment>
<dbReference type="Proteomes" id="UP001187315">
    <property type="component" value="Unassembled WGS sequence"/>
</dbReference>
<dbReference type="Pfam" id="PF03489">
    <property type="entry name" value="SapB_2"/>
    <property type="match status" value="1"/>
</dbReference>
<dbReference type="GO" id="GO:0007585">
    <property type="term" value="P:respiratory gaseous exchange by respiratory system"/>
    <property type="evidence" value="ECO:0007669"/>
    <property type="project" value="UniProtKB-KW"/>
</dbReference>
<evidence type="ECO:0000256" key="4">
    <source>
        <dbReference type="ARBA" id="ARBA00022525"/>
    </source>
</evidence>
<dbReference type="InterPro" id="IPR051428">
    <property type="entry name" value="Sphingo_Act-Surfact_Prot"/>
</dbReference>
<evidence type="ECO:0000256" key="13">
    <source>
        <dbReference type="SAM" id="SignalP"/>
    </source>
</evidence>
<evidence type="ECO:0000256" key="2">
    <source>
        <dbReference type="ARBA" id="ARBA00011748"/>
    </source>
</evidence>